<dbReference type="AlphaFoldDB" id="A0A6G0YZN1"/>
<organism evidence="2 3">
    <name type="scientific">Aphis craccivora</name>
    <name type="common">Cowpea aphid</name>
    <dbReference type="NCBI Taxonomy" id="307492"/>
    <lineage>
        <taxon>Eukaryota</taxon>
        <taxon>Metazoa</taxon>
        <taxon>Ecdysozoa</taxon>
        <taxon>Arthropoda</taxon>
        <taxon>Hexapoda</taxon>
        <taxon>Insecta</taxon>
        <taxon>Pterygota</taxon>
        <taxon>Neoptera</taxon>
        <taxon>Paraneoptera</taxon>
        <taxon>Hemiptera</taxon>
        <taxon>Sternorrhyncha</taxon>
        <taxon>Aphidomorpha</taxon>
        <taxon>Aphidoidea</taxon>
        <taxon>Aphididae</taxon>
        <taxon>Aphidini</taxon>
        <taxon>Aphis</taxon>
        <taxon>Aphis</taxon>
    </lineage>
</organism>
<dbReference type="Proteomes" id="UP000478052">
    <property type="component" value="Unassembled WGS sequence"/>
</dbReference>
<dbReference type="EMBL" id="VUJU01001821">
    <property type="protein sequence ID" value="KAF0763699.1"/>
    <property type="molecule type" value="Genomic_DNA"/>
</dbReference>
<evidence type="ECO:0000256" key="1">
    <source>
        <dbReference type="SAM" id="SignalP"/>
    </source>
</evidence>
<name>A0A6G0YZN1_APHCR</name>
<protein>
    <submittedName>
        <fullName evidence="2">MULE domain-containing protein</fullName>
    </submittedName>
</protein>
<evidence type="ECO:0000313" key="2">
    <source>
        <dbReference type="EMBL" id="KAF0763699.1"/>
    </source>
</evidence>
<evidence type="ECO:0000313" key="3">
    <source>
        <dbReference type="Proteomes" id="UP000478052"/>
    </source>
</evidence>
<keyword evidence="3" id="KW-1185">Reference proteome</keyword>
<sequence length="96" mass="11774">RHVHFRKCYIYLLTFIWAKSSSSLLRTTNACESFHYHFKDNLYKEKPNIFKWLNIMKQIQTYNYCSIKSIHTPKKSKDTEQTNIVFLYFTLYYTKI</sequence>
<comment type="caution">
    <text evidence="2">The sequence shown here is derived from an EMBL/GenBank/DDBJ whole genome shotgun (WGS) entry which is preliminary data.</text>
</comment>
<keyword evidence="1" id="KW-0732">Signal</keyword>
<gene>
    <name evidence="2" type="ORF">FWK35_00022255</name>
</gene>
<feature type="chain" id="PRO_5026037513" evidence="1">
    <location>
        <begin position="24"/>
        <end position="96"/>
    </location>
</feature>
<proteinExistence type="predicted"/>
<accession>A0A6G0YZN1</accession>
<reference evidence="2 3" key="1">
    <citation type="submission" date="2019-08" db="EMBL/GenBank/DDBJ databases">
        <title>Whole genome of Aphis craccivora.</title>
        <authorList>
            <person name="Voronova N.V."/>
            <person name="Shulinski R.S."/>
            <person name="Bandarenka Y.V."/>
            <person name="Zhorov D.G."/>
            <person name="Warner D."/>
        </authorList>
    </citation>
    <scope>NUCLEOTIDE SEQUENCE [LARGE SCALE GENOMIC DNA]</scope>
    <source>
        <strain evidence="2">180601</strain>
        <tissue evidence="2">Whole Body</tissue>
    </source>
</reference>
<feature type="non-terminal residue" evidence="2">
    <location>
        <position position="1"/>
    </location>
</feature>
<dbReference type="OrthoDB" id="6617361at2759"/>
<feature type="signal peptide" evidence="1">
    <location>
        <begin position="1"/>
        <end position="23"/>
    </location>
</feature>